<dbReference type="GO" id="GO:0008933">
    <property type="term" value="F:peptidoglycan lytic transglycosylase activity"/>
    <property type="evidence" value="ECO:0007669"/>
    <property type="project" value="TreeGrafter"/>
</dbReference>
<dbReference type="GO" id="GO:0009254">
    <property type="term" value="P:peptidoglycan turnover"/>
    <property type="evidence" value="ECO:0007669"/>
    <property type="project" value="InterPro"/>
</dbReference>
<comment type="catalytic activity">
    <reaction evidence="1">
        <text>Exolytic cleavage of the (1-&gt;4)-beta-glycosidic linkage between N-acetylmuramic acid (MurNAc) and N-acetylglucosamine (GlcNAc) residues in peptidoglycan, from either the reducing or the non-reducing ends of the peptidoglycan chains, with concomitant formation of a 1,6-anhydrobond in the MurNAc residue.</text>
        <dbReference type="EC" id="4.2.2.n1"/>
    </reaction>
</comment>
<feature type="region of interest" description="Disordered" evidence="6">
    <location>
        <begin position="24"/>
        <end position="52"/>
    </location>
</feature>
<dbReference type="GO" id="GO:0004553">
    <property type="term" value="F:hydrolase activity, hydrolyzing O-glycosyl compounds"/>
    <property type="evidence" value="ECO:0007669"/>
    <property type="project" value="InterPro"/>
</dbReference>
<dbReference type="SMART" id="SM00925">
    <property type="entry name" value="MltA"/>
    <property type="match status" value="1"/>
</dbReference>
<evidence type="ECO:0000313" key="10">
    <source>
        <dbReference type="Proteomes" id="UP000298213"/>
    </source>
</evidence>
<dbReference type="InterPro" id="IPR036908">
    <property type="entry name" value="RlpA-like_sf"/>
</dbReference>
<dbReference type="EC" id="4.2.2.n1" evidence="2"/>
<evidence type="ECO:0000256" key="5">
    <source>
        <dbReference type="ARBA" id="ARBA00030918"/>
    </source>
</evidence>
<dbReference type="Gene3D" id="2.40.240.50">
    <property type="entry name" value="Barwin-like endoglucanases"/>
    <property type="match status" value="1"/>
</dbReference>
<dbReference type="GO" id="GO:0009253">
    <property type="term" value="P:peptidoglycan catabolic process"/>
    <property type="evidence" value="ECO:0007669"/>
    <property type="project" value="TreeGrafter"/>
</dbReference>
<dbReference type="GO" id="GO:0019867">
    <property type="term" value="C:outer membrane"/>
    <property type="evidence" value="ECO:0007669"/>
    <property type="project" value="InterPro"/>
</dbReference>
<name>A0A4Y8ZQT8_9SPHN</name>
<dbReference type="Proteomes" id="UP000298213">
    <property type="component" value="Unassembled WGS sequence"/>
</dbReference>
<feature type="chain" id="PRO_5021318695" description="peptidoglycan lytic exotransglycosylase" evidence="7">
    <location>
        <begin position="21"/>
        <end position="399"/>
    </location>
</feature>
<feature type="compositionally biased region" description="Pro residues" evidence="6">
    <location>
        <begin position="28"/>
        <end position="46"/>
    </location>
</feature>
<evidence type="ECO:0000256" key="3">
    <source>
        <dbReference type="ARBA" id="ARBA00023239"/>
    </source>
</evidence>
<dbReference type="Gene3D" id="2.40.40.10">
    <property type="entry name" value="RlpA-like domain"/>
    <property type="match status" value="1"/>
</dbReference>
<evidence type="ECO:0000256" key="6">
    <source>
        <dbReference type="SAM" id="MobiDB-lite"/>
    </source>
</evidence>
<protein>
    <recommendedName>
        <fullName evidence="2">peptidoglycan lytic exotransglycosylase</fullName>
        <ecNumber evidence="2">4.2.2.n1</ecNumber>
    </recommendedName>
    <alternativeName>
        <fullName evidence="5">Murein hydrolase A</fullName>
    </alternativeName>
</protein>
<accession>A0A4Y8ZQT8</accession>
<gene>
    <name evidence="9" type="ORF">E2493_16435</name>
</gene>
<dbReference type="CDD" id="cd14485">
    <property type="entry name" value="mltA_like_LT_A"/>
    <property type="match status" value="1"/>
</dbReference>
<organism evidence="9 10">
    <name type="scientific">Sphingomonas parva</name>
    <dbReference type="NCBI Taxonomy" id="2555898"/>
    <lineage>
        <taxon>Bacteria</taxon>
        <taxon>Pseudomonadati</taxon>
        <taxon>Pseudomonadota</taxon>
        <taxon>Alphaproteobacteria</taxon>
        <taxon>Sphingomonadales</taxon>
        <taxon>Sphingomonadaceae</taxon>
        <taxon>Sphingomonas</taxon>
    </lineage>
</organism>
<evidence type="ECO:0000313" key="9">
    <source>
        <dbReference type="EMBL" id="TFI57189.1"/>
    </source>
</evidence>
<dbReference type="RefSeq" id="WP_135088968.1">
    <property type="nucleotide sequence ID" value="NZ_SPDV01000036.1"/>
</dbReference>
<evidence type="ECO:0000256" key="2">
    <source>
        <dbReference type="ARBA" id="ARBA00012587"/>
    </source>
</evidence>
<keyword evidence="10" id="KW-1185">Reference proteome</keyword>
<keyword evidence="4" id="KW-0961">Cell wall biogenesis/degradation</keyword>
<dbReference type="PROSITE" id="PS51257">
    <property type="entry name" value="PROKAR_LIPOPROTEIN"/>
    <property type="match status" value="1"/>
</dbReference>
<dbReference type="Pfam" id="PF03562">
    <property type="entry name" value="MltA"/>
    <property type="match status" value="1"/>
</dbReference>
<dbReference type="SUPFAM" id="SSF50685">
    <property type="entry name" value="Barwin-like endoglucanases"/>
    <property type="match status" value="1"/>
</dbReference>
<dbReference type="InterPro" id="IPR005300">
    <property type="entry name" value="MltA_B"/>
</dbReference>
<dbReference type="OrthoDB" id="9783686at2"/>
<reference evidence="9 10" key="1">
    <citation type="submission" date="2019-03" db="EMBL/GenBank/DDBJ databases">
        <title>Genome sequence of Sphingomonas sp. 17J27-24.</title>
        <authorList>
            <person name="Kim M."/>
            <person name="Maeng S."/>
            <person name="Sathiyaraj S."/>
        </authorList>
    </citation>
    <scope>NUCLEOTIDE SEQUENCE [LARGE SCALE GENOMIC DNA]</scope>
    <source>
        <strain evidence="9 10">17J27-24</strain>
    </source>
</reference>
<evidence type="ECO:0000256" key="4">
    <source>
        <dbReference type="ARBA" id="ARBA00023316"/>
    </source>
</evidence>
<proteinExistence type="predicted"/>
<dbReference type="InterPro" id="IPR010611">
    <property type="entry name" value="3D_dom"/>
</dbReference>
<evidence type="ECO:0000256" key="1">
    <source>
        <dbReference type="ARBA" id="ARBA00001420"/>
    </source>
</evidence>
<dbReference type="AlphaFoldDB" id="A0A4Y8ZQT8"/>
<dbReference type="PIRSF" id="PIRSF019422">
    <property type="entry name" value="MltA"/>
    <property type="match status" value="1"/>
</dbReference>
<dbReference type="PANTHER" id="PTHR30124">
    <property type="entry name" value="MEMBRANE-BOUND LYTIC MUREIN TRANSGLYCOSYLASE A"/>
    <property type="match status" value="1"/>
</dbReference>
<dbReference type="CDD" id="cd14668">
    <property type="entry name" value="mlta_B"/>
    <property type="match status" value="1"/>
</dbReference>
<dbReference type="PANTHER" id="PTHR30124:SF0">
    <property type="entry name" value="MEMBRANE-BOUND LYTIC MUREIN TRANSGLYCOSYLASE A"/>
    <property type="match status" value="1"/>
</dbReference>
<keyword evidence="7" id="KW-0732">Signal</keyword>
<feature type="signal peptide" evidence="7">
    <location>
        <begin position="1"/>
        <end position="20"/>
    </location>
</feature>
<keyword evidence="3" id="KW-0456">Lyase</keyword>
<comment type="caution">
    <text evidence="9">The sequence shown here is derived from an EMBL/GenBank/DDBJ whole genome shotgun (WGS) entry which is preliminary data.</text>
</comment>
<evidence type="ECO:0000256" key="7">
    <source>
        <dbReference type="SAM" id="SignalP"/>
    </source>
</evidence>
<sequence length="399" mass="42582">MRFRHLPLFAGIVFALAGCAQKTVPPAGTTPPPKEAPPQPAEPPKPQTATEAGVTAGPSLAALLPAEAEAAYRAFRISCPAVTKRTDASGLTRPEDWRAACEPLPPEASSGEAFAAWFRDRFELVQVGDGAAFVTGYFEPEIAGSRVRQPGYEVPVYRKPEDLVEVDAATAAAAGTPRRGRLENGVIVPYFERSEIEDGILAGRGLEIGWAADPIDFFFLQIQGSGRLRLPDGGVMRIGYAGQNGREYVGIGKLMKDRGLLGPGQTSMQGIVAWLREHPEEGRAIMRENKSYIFFQELTGPGPLGALGLPVTARRTVAADPKFVPLGAPVFLDLDRREASGVWVAQDTGGAIKGANRFDTFWGAGEDAARTAGGMQGRGRAYILVPKGTLARLHATPQP</sequence>
<dbReference type="GO" id="GO:0071555">
    <property type="term" value="P:cell wall organization"/>
    <property type="evidence" value="ECO:0007669"/>
    <property type="project" value="UniProtKB-KW"/>
</dbReference>
<dbReference type="Pfam" id="PF06725">
    <property type="entry name" value="3D"/>
    <property type="match status" value="1"/>
</dbReference>
<feature type="domain" description="Lytic transglycosylase MltA" evidence="8">
    <location>
        <begin position="141"/>
        <end position="296"/>
    </location>
</feature>
<dbReference type="EMBL" id="SPDV01000036">
    <property type="protein sequence ID" value="TFI57189.1"/>
    <property type="molecule type" value="Genomic_DNA"/>
</dbReference>
<evidence type="ECO:0000259" key="8">
    <source>
        <dbReference type="SMART" id="SM00925"/>
    </source>
</evidence>
<dbReference type="InterPro" id="IPR026044">
    <property type="entry name" value="MltA"/>
</dbReference>